<comment type="caution">
    <text evidence="1">The sequence shown here is derived from an EMBL/GenBank/DDBJ whole genome shotgun (WGS) entry which is preliminary data.</text>
</comment>
<reference evidence="1" key="1">
    <citation type="submission" date="2023-10" db="EMBL/GenBank/DDBJ databases">
        <title>Amphibacter perezi, gen. nov., sp. nov. a novel taxa of the family Comamonadaceae, class Betaproteobacteria isolated from the skin microbiota of Pelophylax perezi from different populations.</title>
        <authorList>
            <person name="Costa S."/>
            <person name="Proenca D.N."/>
            <person name="Lopes I."/>
            <person name="Morais P.V."/>
        </authorList>
    </citation>
    <scope>NUCLEOTIDE SEQUENCE</scope>
    <source>
        <strain evidence="1">SL12-8</strain>
    </source>
</reference>
<evidence type="ECO:0000313" key="1">
    <source>
        <dbReference type="EMBL" id="MEJ7138012.1"/>
    </source>
</evidence>
<dbReference type="Proteomes" id="UP001364695">
    <property type="component" value="Unassembled WGS sequence"/>
</dbReference>
<accession>A0ACC6P1M2</accession>
<sequence length="295" mass="32082">MALSLRDLYVLDAPLCALGESPVWSSAERSLYWVDILGMRIHCWSALEGQSRFWDMPAAPGSLGLVDGGGLVVALKSGIHRFDPQNGNLSLLTHPEVHRPGNRYNDGKVSPDGRFFVGTMDDAPDKQPVASLYAIGSGHHYRWVKSGLKVSNGLAWSPDGRWMYHSDSRWAKVWRHSYDVETGAVGPAQEWIDYLPQWGRPDGAAVDAEGCYWSCGVSAGRINRFDPDGRLMDFGVLPVSHPTMPCFGGDGGKTLFITTLRAEVPPDILPGTPLAGATLAMTVDVPGVPVSAWRP</sequence>
<dbReference type="EC" id="3.1.1.99" evidence="1"/>
<protein>
    <submittedName>
        <fullName evidence="1">SMP-30/gluconolactonase/LRE family protein</fullName>
        <ecNumber evidence="1">3.1.1.99</ecNumber>
    </submittedName>
</protein>
<dbReference type="EMBL" id="JAWDIE010000007">
    <property type="protein sequence ID" value="MEJ7138012.1"/>
    <property type="molecule type" value="Genomic_DNA"/>
</dbReference>
<gene>
    <name evidence="1" type="ORF">RV045_06155</name>
</gene>
<evidence type="ECO:0000313" key="2">
    <source>
        <dbReference type="Proteomes" id="UP001364695"/>
    </source>
</evidence>
<proteinExistence type="predicted"/>
<keyword evidence="2" id="KW-1185">Reference proteome</keyword>
<organism evidence="1 2">
    <name type="scientific">Amphibiibacter pelophylacis</name>
    <dbReference type="NCBI Taxonomy" id="1799477"/>
    <lineage>
        <taxon>Bacteria</taxon>
        <taxon>Pseudomonadati</taxon>
        <taxon>Pseudomonadota</taxon>
        <taxon>Betaproteobacteria</taxon>
        <taxon>Burkholderiales</taxon>
        <taxon>Sphaerotilaceae</taxon>
        <taxon>Amphibiibacter</taxon>
    </lineage>
</organism>
<keyword evidence="1" id="KW-0378">Hydrolase</keyword>
<name>A0ACC6P1M2_9BURK</name>